<dbReference type="PANTHER" id="PTHR37490:SF1">
    <property type="entry name" value="GLYCOSYLTRANSFERASE 2-LIKE DOMAIN-CONTAINING PROTEIN"/>
    <property type="match status" value="1"/>
</dbReference>
<evidence type="ECO:0000313" key="2">
    <source>
        <dbReference type="EMBL" id="KAF2500938.1"/>
    </source>
</evidence>
<dbReference type="InterPro" id="IPR021838">
    <property type="entry name" value="DUF3431"/>
</dbReference>
<feature type="region of interest" description="Disordered" evidence="1">
    <location>
        <begin position="236"/>
        <end position="256"/>
    </location>
</feature>
<name>A0A6A6R879_9PEZI</name>
<proteinExistence type="predicted"/>
<keyword evidence="3" id="KW-1185">Reference proteome</keyword>
<dbReference type="EMBL" id="MU004182">
    <property type="protein sequence ID" value="KAF2500938.1"/>
    <property type="molecule type" value="Genomic_DNA"/>
</dbReference>
<reference evidence="2" key="1">
    <citation type="journal article" date="2020" name="Stud. Mycol.">
        <title>101 Dothideomycetes genomes: a test case for predicting lifestyles and emergence of pathogens.</title>
        <authorList>
            <person name="Haridas S."/>
            <person name="Albert R."/>
            <person name="Binder M."/>
            <person name="Bloem J."/>
            <person name="Labutti K."/>
            <person name="Salamov A."/>
            <person name="Andreopoulos B."/>
            <person name="Baker S."/>
            <person name="Barry K."/>
            <person name="Bills G."/>
            <person name="Bluhm B."/>
            <person name="Cannon C."/>
            <person name="Castanera R."/>
            <person name="Culley D."/>
            <person name="Daum C."/>
            <person name="Ezra D."/>
            <person name="Gonzalez J."/>
            <person name="Henrissat B."/>
            <person name="Kuo A."/>
            <person name="Liang C."/>
            <person name="Lipzen A."/>
            <person name="Lutzoni F."/>
            <person name="Magnuson J."/>
            <person name="Mondo S."/>
            <person name="Nolan M."/>
            <person name="Ohm R."/>
            <person name="Pangilinan J."/>
            <person name="Park H.-J."/>
            <person name="Ramirez L."/>
            <person name="Alfaro M."/>
            <person name="Sun H."/>
            <person name="Tritt A."/>
            <person name="Yoshinaga Y."/>
            <person name="Zwiers L.-H."/>
            <person name="Turgeon B."/>
            <person name="Goodwin S."/>
            <person name="Spatafora J."/>
            <person name="Crous P."/>
            <person name="Grigoriev I."/>
        </authorList>
    </citation>
    <scope>NUCLEOTIDE SEQUENCE</scope>
    <source>
        <strain evidence="2">CBS 269.34</strain>
    </source>
</reference>
<dbReference type="AlphaFoldDB" id="A0A6A6R879"/>
<organism evidence="2 3">
    <name type="scientific">Lophium mytilinum</name>
    <dbReference type="NCBI Taxonomy" id="390894"/>
    <lineage>
        <taxon>Eukaryota</taxon>
        <taxon>Fungi</taxon>
        <taxon>Dikarya</taxon>
        <taxon>Ascomycota</taxon>
        <taxon>Pezizomycotina</taxon>
        <taxon>Dothideomycetes</taxon>
        <taxon>Pleosporomycetidae</taxon>
        <taxon>Mytilinidiales</taxon>
        <taxon>Mytilinidiaceae</taxon>
        <taxon>Lophium</taxon>
    </lineage>
</organism>
<dbReference type="PANTHER" id="PTHR37490">
    <property type="entry name" value="EXPRESSED PROTEIN"/>
    <property type="match status" value="1"/>
</dbReference>
<evidence type="ECO:0000313" key="3">
    <source>
        <dbReference type="Proteomes" id="UP000799750"/>
    </source>
</evidence>
<accession>A0A6A6R879</accession>
<protein>
    <submittedName>
        <fullName evidence="2">Uncharacterized protein</fullName>
    </submittedName>
</protein>
<evidence type="ECO:0000256" key="1">
    <source>
        <dbReference type="SAM" id="MobiDB-lite"/>
    </source>
</evidence>
<dbReference type="Pfam" id="PF11913">
    <property type="entry name" value="DUF3431"/>
    <property type="match status" value="1"/>
</dbReference>
<dbReference type="Proteomes" id="UP000799750">
    <property type="component" value="Unassembled WGS sequence"/>
</dbReference>
<gene>
    <name evidence="2" type="ORF">BU16DRAFT_522020</name>
</gene>
<sequence>MARNNRLEFECIVAHYNEELSWLEELAPDTIIYSKGGRRNTPAAGSWKDVRTLPNIGREAHTYLHHLVTHYDTIADVTLFVQGDAYNPDGRTPPHSTVSVPEMKSRSIKSNSTSGFTCFTPVVPNFDQWSGLPWESDPKFRWWFHKNGKTMLRAQLTPAEFWTEYIGGPHPESVWFASGAFFGVTRETVQARPKSFYEKLLKAFTDANHPNPEYGHYVERLWGSIFLDHEGALESRRGSVGSDSDDGSRTSEDSDVLTSRTEILLDIAETLPPLPVTQEEFAKKREMWMKEEGEAIAVA</sequence>
<dbReference type="OrthoDB" id="28755at2759"/>